<dbReference type="InterPro" id="IPR003115">
    <property type="entry name" value="ParB_N"/>
</dbReference>
<organism evidence="3 4">
    <name type="scientific">Moraxella nonliquefaciens</name>
    <dbReference type="NCBI Taxonomy" id="478"/>
    <lineage>
        <taxon>Bacteria</taxon>
        <taxon>Pseudomonadati</taxon>
        <taxon>Pseudomonadota</taxon>
        <taxon>Gammaproteobacteria</taxon>
        <taxon>Moraxellales</taxon>
        <taxon>Moraxellaceae</taxon>
        <taxon>Moraxella</taxon>
    </lineage>
</organism>
<feature type="compositionally biased region" description="Acidic residues" evidence="1">
    <location>
        <begin position="154"/>
        <end position="169"/>
    </location>
</feature>
<evidence type="ECO:0000256" key="1">
    <source>
        <dbReference type="SAM" id="MobiDB-lite"/>
    </source>
</evidence>
<sequence>MNNTEITLINPLQLKPHPSNSKKHPKKQVEAIADSIERYGFNIPIVVRNGYILAGHGRVEASKLLRLNVVPCIVLDHLTDEEARAFIIADNRTSELGEWDKDKLYSELKELHECEVPSIDMDLMQLEALCGDLDFGELRAEFPADREDRLGEYTEPDEDFGSDLEYDESTPDKPKPQKKEPINFTFMVILNKQQHKRLSELKDGLSDKQFFLQNVLGESDEY</sequence>
<feature type="compositionally biased region" description="Basic and acidic residues" evidence="1">
    <location>
        <begin position="170"/>
        <end position="180"/>
    </location>
</feature>
<dbReference type="PANTHER" id="PTHR33375">
    <property type="entry name" value="CHROMOSOME-PARTITIONING PROTEIN PARB-RELATED"/>
    <property type="match status" value="1"/>
</dbReference>
<dbReference type="GO" id="GO:0045881">
    <property type="term" value="P:positive regulation of sporulation resulting in formation of a cellular spore"/>
    <property type="evidence" value="ECO:0007669"/>
    <property type="project" value="TreeGrafter"/>
</dbReference>
<proteinExistence type="predicted"/>
<dbReference type="Proteomes" id="UP000092671">
    <property type="component" value="Unassembled WGS sequence"/>
</dbReference>
<evidence type="ECO:0000313" key="4">
    <source>
        <dbReference type="Proteomes" id="UP000092671"/>
    </source>
</evidence>
<dbReference type="EMBL" id="LZDN01000006">
    <property type="protein sequence ID" value="OBX51446.1"/>
    <property type="molecule type" value="Genomic_DNA"/>
</dbReference>
<dbReference type="CDD" id="cd16403">
    <property type="entry name" value="ParB_N_like_MT"/>
    <property type="match status" value="1"/>
</dbReference>
<dbReference type="GO" id="GO:0007059">
    <property type="term" value="P:chromosome segregation"/>
    <property type="evidence" value="ECO:0007669"/>
    <property type="project" value="TreeGrafter"/>
</dbReference>
<evidence type="ECO:0000313" key="3">
    <source>
        <dbReference type="EMBL" id="OBX51446.1"/>
    </source>
</evidence>
<dbReference type="PANTHER" id="PTHR33375:SF1">
    <property type="entry name" value="CHROMOSOME-PARTITIONING PROTEIN PARB-RELATED"/>
    <property type="match status" value="1"/>
</dbReference>
<name>A0A1B8PKM5_MORNO</name>
<protein>
    <recommendedName>
        <fullName evidence="2">ParB-like N-terminal domain-containing protein</fullName>
    </recommendedName>
</protein>
<dbReference type="InterPro" id="IPR036086">
    <property type="entry name" value="ParB/Sulfiredoxin_sf"/>
</dbReference>
<dbReference type="SMART" id="SM00470">
    <property type="entry name" value="ParB"/>
    <property type="match status" value="1"/>
</dbReference>
<comment type="caution">
    <text evidence="3">The sequence shown here is derived from an EMBL/GenBank/DDBJ whole genome shotgun (WGS) entry which is preliminary data.</text>
</comment>
<dbReference type="AlphaFoldDB" id="A0A1B8PKM5"/>
<dbReference type="OrthoDB" id="9816043at2"/>
<dbReference type="InterPro" id="IPR050336">
    <property type="entry name" value="Chromosome_partition/occlusion"/>
</dbReference>
<evidence type="ECO:0000259" key="2">
    <source>
        <dbReference type="SMART" id="SM00470"/>
    </source>
</evidence>
<dbReference type="GO" id="GO:0005694">
    <property type="term" value="C:chromosome"/>
    <property type="evidence" value="ECO:0007669"/>
    <property type="project" value="TreeGrafter"/>
</dbReference>
<feature type="domain" description="ParB-like N-terminal" evidence="2">
    <location>
        <begin position="7"/>
        <end position="92"/>
    </location>
</feature>
<dbReference type="Pfam" id="PF02195">
    <property type="entry name" value="ParB_N"/>
    <property type="match status" value="1"/>
</dbReference>
<accession>A0A1B8PKM5</accession>
<dbReference type="RefSeq" id="WP_066892685.1">
    <property type="nucleotide sequence ID" value="NZ_LZDN01000006.1"/>
</dbReference>
<feature type="region of interest" description="Disordered" evidence="1">
    <location>
        <begin position="146"/>
        <end position="180"/>
    </location>
</feature>
<reference evidence="3 4" key="1">
    <citation type="submission" date="2016-06" db="EMBL/GenBank/DDBJ databases">
        <title>Draft genome of Moraxella nonliquefaciens CCUG 60284.</title>
        <authorList>
            <person name="Salva-Serra F."/>
            <person name="Engstrom-Jakobsson H."/>
            <person name="Thorell K."/>
            <person name="Gonzales-Siles L."/>
            <person name="Karlsson R."/>
            <person name="Boulund F."/>
            <person name="Engstrand L."/>
            <person name="Kristiansson E."/>
            <person name="Moore E."/>
        </authorList>
    </citation>
    <scope>NUCLEOTIDE SEQUENCE [LARGE SCALE GENOMIC DNA]</scope>
    <source>
        <strain evidence="3 4">CCUG 60284</strain>
    </source>
</reference>
<dbReference type="Gene3D" id="3.90.1530.10">
    <property type="entry name" value="Conserved hypothetical protein from pyrococcus furiosus pfu- 392566-001, ParB domain"/>
    <property type="match status" value="1"/>
</dbReference>
<dbReference type="SUPFAM" id="SSF110849">
    <property type="entry name" value="ParB/Sulfiredoxin"/>
    <property type="match status" value="1"/>
</dbReference>
<gene>
    <name evidence="3" type="ORF">A9Z60_07610</name>
</gene>